<dbReference type="Pfam" id="PF00817">
    <property type="entry name" value="IMS"/>
    <property type="match status" value="1"/>
</dbReference>
<evidence type="ECO:0000256" key="2">
    <source>
        <dbReference type="ARBA" id="ARBA00023236"/>
    </source>
</evidence>
<keyword evidence="1" id="KW-0741">SOS mutagenesis</keyword>
<dbReference type="InterPro" id="IPR050116">
    <property type="entry name" value="DNA_polymerase-Y"/>
</dbReference>
<evidence type="ECO:0000256" key="1">
    <source>
        <dbReference type="ARBA" id="ARBA00023199"/>
    </source>
</evidence>
<evidence type="ECO:0000313" key="4">
    <source>
        <dbReference type="EMBL" id="MPM02778.1"/>
    </source>
</evidence>
<feature type="domain" description="UmuC" evidence="3">
    <location>
        <begin position="38"/>
        <end position="222"/>
    </location>
</feature>
<dbReference type="GO" id="GO:0003887">
    <property type="term" value="F:DNA-directed DNA polymerase activity"/>
    <property type="evidence" value="ECO:0007669"/>
    <property type="project" value="TreeGrafter"/>
</dbReference>
<dbReference type="GO" id="GO:0006281">
    <property type="term" value="P:DNA repair"/>
    <property type="evidence" value="ECO:0007669"/>
    <property type="project" value="InterPro"/>
</dbReference>
<dbReference type="PANTHER" id="PTHR11076:SF33">
    <property type="entry name" value="DNA POLYMERASE KAPPA"/>
    <property type="match status" value="1"/>
</dbReference>
<dbReference type="InterPro" id="IPR025188">
    <property type="entry name" value="DUF4113"/>
</dbReference>
<dbReference type="Gene3D" id="3.30.70.270">
    <property type="match status" value="1"/>
</dbReference>
<keyword evidence="2" id="KW-0742">SOS response</keyword>
<dbReference type="InterPro" id="IPR043502">
    <property type="entry name" value="DNA/RNA_pol_sf"/>
</dbReference>
<dbReference type="SUPFAM" id="SSF56672">
    <property type="entry name" value="DNA/RNA polymerases"/>
    <property type="match status" value="1"/>
</dbReference>
<dbReference type="InterPro" id="IPR043128">
    <property type="entry name" value="Rev_trsase/Diguanyl_cyclase"/>
</dbReference>
<dbReference type="Gene3D" id="3.30.1490.100">
    <property type="entry name" value="DNA polymerase, Y-family, little finger domain"/>
    <property type="match status" value="1"/>
</dbReference>
<name>A0A644WH05_9ZZZZ</name>
<dbReference type="Gene3D" id="1.10.150.20">
    <property type="entry name" value="5' to 3' exonuclease, C-terminal subdomain"/>
    <property type="match status" value="1"/>
</dbReference>
<dbReference type="Gene3D" id="3.40.1170.60">
    <property type="match status" value="1"/>
</dbReference>
<dbReference type="InterPro" id="IPR036775">
    <property type="entry name" value="DNA_pol_Y-fam_lit_finger_sf"/>
</dbReference>
<dbReference type="Pfam" id="PF11799">
    <property type="entry name" value="IMS_C"/>
    <property type="match status" value="1"/>
</dbReference>
<dbReference type="Pfam" id="PF13438">
    <property type="entry name" value="DUF4113"/>
    <property type="match status" value="1"/>
</dbReference>
<dbReference type="PANTHER" id="PTHR11076">
    <property type="entry name" value="DNA REPAIR POLYMERASE UMUC / TRANSFERASE FAMILY MEMBER"/>
    <property type="match status" value="1"/>
</dbReference>
<dbReference type="InterPro" id="IPR017961">
    <property type="entry name" value="DNA_pol_Y-fam_little_finger"/>
</dbReference>
<comment type="caution">
    <text evidence="4">The sequence shown here is derived from an EMBL/GenBank/DDBJ whole genome shotgun (WGS) entry which is preliminary data.</text>
</comment>
<dbReference type="EMBL" id="VSSQ01000896">
    <property type="protein sequence ID" value="MPM02778.1"/>
    <property type="molecule type" value="Genomic_DNA"/>
</dbReference>
<sequence length="452" mass="51466">MLSVTNQVGIEGNTKTGIIFRYVCIDTYNRLFIFANMFALVDCNNFYASCERVFNPLLNGKPIVVLSNNDGCVIARSNEAKALGIPMGAPAFEHKRLFEQHKVQVFSANFALYGDMSNRVMNILSTYTPNQEIYSIDECFLDLSGLLTDLHTYGINMRTQVLQWTGIPVSIGIAPTKSLAKLANKIAKKFPERTNGCYVIDSEEKRVKALKWLPVEDIWGVGRQYAKKLRAMGVNTAFDFCQLDNQWVKKHMTIVGARLQDDLNGKAVIAMEALEKKQSIATTRTFESDYKSYDQLRERISTFASSCAEKLRKQQSLCNAIEVFVATNRFREEHEQYGRSVHVKLPFPTDSTIEIIQFATAGLKSIFKDNIGYKRAGVILMDFVPKNEYQPTLFYSSNPKHRSLMETMDKLNARFGDKVRVSTLDKETHKMRQERLSKKFTTNINDIIKVKP</sequence>
<keyword evidence="1" id="KW-0227">DNA damage</keyword>
<dbReference type="AlphaFoldDB" id="A0A644WH05"/>
<dbReference type="SUPFAM" id="SSF100879">
    <property type="entry name" value="Lesion bypass DNA polymerase (Y-family), little finger domain"/>
    <property type="match status" value="1"/>
</dbReference>
<gene>
    <name evidence="4" type="primary">umuC_7</name>
    <name evidence="4" type="ORF">SDC9_49033</name>
</gene>
<proteinExistence type="predicted"/>
<reference evidence="4" key="1">
    <citation type="submission" date="2019-08" db="EMBL/GenBank/DDBJ databases">
        <authorList>
            <person name="Kucharzyk K."/>
            <person name="Murdoch R.W."/>
            <person name="Higgins S."/>
            <person name="Loffler F."/>
        </authorList>
    </citation>
    <scope>NUCLEOTIDE SEQUENCE</scope>
</reference>
<protein>
    <submittedName>
        <fullName evidence="4">Protein UmuC</fullName>
    </submittedName>
</protein>
<accession>A0A644WH05</accession>
<dbReference type="GO" id="GO:0009432">
    <property type="term" value="P:SOS response"/>
    <property type="evidence" value="ECO:0007669"/>
    <property type="project" value="UniProtKB-KW"/>
</dbReference>
<dbReference type="GO" id="GO:0042276">
    <property type="term" value="P:error-prone translesion synthesis"/>
    <property type="evidence" value="ECO:0007669"/>
    <property type="project" value="TreeGrafter"/>
</dbReference>
<dbReference type="PROSITE" id="PS50173">
    <property type="entry name" value="UMUC"/>
    <property type="match status" value="1"/>
</dbReference>
<dbReference type="CDD" id="cd01700">
    <property type="entry name" value="PolY_Pol_V_umuC"/>
    <property type="match status" value="1"/>
</dbReference>
<dbReference type="GO" id="GO:0005634">
    <property type="term" value="C:nucleus"/>
    <property type="evidence" value="ECO:0007669"/>
    <property type="project" value="TreeGrafter"/>
</dbReference>
<dbReference type="GO" id="GO:0003684">
    <property type="term" value="F:damaged DNA binding"/>
    <property type="evidence" value="ECO:0007669"/>
    <property type="project" value="InterPro"/>
</dbReference>
<organism evidence="4">
    <name type="scientific">bioreactor metagenome</name>
    <dbReference type="NCBI Taxonomy" id="1076179"/>
    <lineage>
        <taxon>unclassified sequences</taxon>
        <taxon>metagenomes</taxon>
        <taxon>ecological metagenomes</taxon>
    </lineage>
</organism>
<evidence type="ECO:0000259" key="3">
    <source>
        <dbReference type="PROSITE" id="PS50173"/>
    </source>
</evidence>
<dbReference type="InterPro" id="IPR001126">
    <property type="entry name" value="UmuC"/>
</dbReference>